<dbReference type="EC" id="3.4.16.4" evidence="2"/>
<dbReference type="SUPFAM" id="SSF56601">
    <property type="entry name" value="beta-lactamase/transpeptidase-like"/>
    <property type="match status" value="1"/>
</dbReference>
<dbReference type="InterPro" id="IPR050491">
    <property type="entry name" value="AmpC-like"/>
</dbReference>
<evidence type="ECO:0000313" key="3">
    <source>
        <dbReference type="Proteomes" id="UP001240236"/>
    </source>
</evidence>
<evidence type="ECO:0000259" key="1">
    <source>
        <dbReference type="Pfam" id="PF00144"/>
    </source>
</evidence>
<gene>
    <name evidence="2" type="ORF">J2S42_000578</name>
</gene>
<evidence type="ECO:0000313" key="2">
    <source>
        <dbReference type="EMBL" id="MDQ0363909.1"/>
    </source>
</evidence>
<organism evidence="2 3">
    <name type="scientific">Catenuloplanes indicus</name>
    <dbReference type="NCBI Taxonomy" id="137267"/>
    <lineage>
        <taxon>Bacteria</taxon>
        <taxon>Bacillati</taxon>
        <taxon>Actinomycetota</taxon>
        <taxon>Actinomycetes</taxon>
        <taxon>Micromonosporales</taxon>
        <taxon>Micromonosporaceae</taxon>
        <taxon>Catenuloplanes</taxon>
    </lineage>
</organism>
<keyword evidence="2" id="KW-0378">Hydrolase</keyword>
<comment type="caution">
    <text evidence="2">The sequence shown here is derived from an EMBL/GenBank/DDBJ whole genome shotgun (WGS) entry which is preliminary data.</text>
</comment>
<dbReference type="PANTHER" id="PTHR46825">
    <property type="entry name" value="D-ALANYL-D-ALANINE-CARBOXYPEPTIDASE/ENDOPEPTIDASE AMPH"/>
    <property type="match status" value="1"/>
</dbReference>
<accession>A0AAE3VUI5</accession>
<dbReference type="Gene3D" id="3.40.710.10">
    <property type="entry name" value="DD-peptidase/beta-lactamase superfamily"/>
    <property type="match status" value="1"/>
</dbReference>
<dbReference type="Proteomes" id="UP001240236">
    <property type="component" value="Unassembled WGS sequence"/>
</dbReference>
<reference evidence="2 3" key="1">
    <citation type="submission" date="2023-07" db="EMBL/GenBank/DDBJ databases">
        <title>Sequencing the genomes of 1000 actinobacteria strains.</title>
        <authorList>
            <person name="Klenk H.-P."/>
        </authorList>
    </citation>
    <scope>NUCLEOTIDE SEQUENCE [LARGE SCALE GENOMIC DNA]</scope>
    <source>
        <strain evidence="2 3">DSM 44709</strain>
    </source>
</reference>
<keyword evidence="2" id="KW-0121">Carboxypeptidase</keyword>
<keyword evidence="2" id="KW-0645">Protease</keyword>
<sequence>MTPATAMSRAVGRRPDAEATAVLVRLTTPDGSWHGRSGVADLRTGAPAEHGHRFRIGGVTKTFVAATVLGLAADGRLALDDPVTAYLPGLLPAAVTVRHLLDHTSGLADVSDVRYHDTAWFLAHRFDTFTPGDLIGRALREPLLFPPGTGQQITRANYVIAGLLVERVTGAPYAGEITRRILHPLGLHDTSLPGDDPHIGAPHVHGYDDGVDVTAHSPSIHGAAGEMISTVGDLDRFLAALLAGDLLPRRWRDELLRVPAVPYRLGGPAFAGAGLDRAILPDGTVVWGMAGVVHGALSGISATPDARTRLTYLVAPTARGTQRIPPPVHRLLRAAFPAFPPLPVPRP</sequence>
<dbReference type="GO" id="GO:0009002">
    <property type="term" value="F:serine-type D-Ala-D-Ala carboxypeptidase activity"/>
    <property type="evidence" value="ECO:0007669"/>
    <property type="project" value="UniProtKB-EC"/>
</dbReference>
<dbReference type="InterPro" id="IPR012338">
    <property type="entry name" value="Beta-lactam/transpept-like"/>
</dbReference>
<dbReference type="EMBL" id="JAUSUZ010000001">
    <property type="protein sequence ID" value="MDQ0363909.1"/>
    <property type="molecule type" value="Genomic_DNA"/>
</dbReference>
<dbReference type="RefSeq" id="WP_307234899.1">
    <property type="nucleotide sequence ID" value="NZ_JAUSUZ010000001.1"/>
</dbReference>
<proteinExistence type="predicted"/>
<dbReference type="AlphaFoldDB" id="A0AAE3VUI5"/>
<dbReference type="PANTHER" id="PTHR46825:SF7">
    <property type="entry name" value="D-ALANYL-D-ALANINE CARBOXYPEPTIDASE"/>
    <property type="match status" value="1"/>
</dbReference>
<protein>
    <submittedName>
        <fullName evidence="2">D-alanyl-D-alanine carboxypeptidase</fullName>
        <ecNumber evidence="2">3.4.16.4</ecNumber>
    </submittedName>
</protein>
<keyword evidence="3" id="KW-1185">Reference proteome</keyword>
<dbReference type="Pfam" id="PF00144">
    <property type="entry name" value="Beta-lactamase"/>
    <property type="match status" value="1"/>
</dbReference>
<feature type="domain" description="Beta-lactamase-related" evidence="1">
    <location>
        <begin position="30"/>
        <end position="314"/>
    </location>
</feature>
<name>A0AAE3VUI5_9ACTN</name>
<dbReference type="InterPro" id="IPR001466">
    <property type="entry name" value="Beta-lactam-related"/>
</dbReference>